<accession>A0A9P5PRP4</accession>
<keyword evidence="2" id="KW-1185">Reference proteome</keyword>
<proteinExistence type="predicted"/>
<protein>
    <submittedName>
        <fullName evidence="1">Uncharacterized protein</fullName>
    </submittedName>
</protein>
<dbReference type="EMBL" id="JADNRY010000075">
    <property type="protein sequence ID" value="KAF9067302.1"/>
    <property type="molecule type" value="Genomic_DNA"/>
</dbReference>
<reference evidence="1" key="1">
    <citation type="submission" date="2020-11" db="EMBL/GenBank/DDBJ databases">
        <authorList>
            <consortium name="DOE Joint Genome Institute"/>
            <person name="Ahrendt S."/>
            <person name="Riley R."/>
            <person name="Andreopoulos W."/>
            <person name="Labutti K."/>
            <person name="Pangilinan J."/>
            <person name="Ruiz-Duenas F.J."/>
            <person name="Barrasa J.M."/>
            <person name="Sanchez-Garcia M."/>
            <person name="Camarero S."/>
            <person name="Miyauchi S."/>
            <person name="Serrano A."/>
            <person name="Linde D."/>
            <person name="Babiker R."/>
            <person name="Drula E."/>
            <person name="Ayuso-Fernandez I."/>
            <person name="Pacheco R."/>
            <person name="Padilla G."/>
            <person name="Ferreira P."/>
            <person name="Barriuso J."/>
            <person name="Kellner H."/>
            <person name="Castanera R."/>
            <person name="Alfaro M."/>
            <person name="Ramirez L."/>
            <person name="Pisabarro A.G."/>
            <person name="Kuo A."/>
            <person name="Tritt A."/>
            <person name="Lipzen A."/>
            <person name="He G."/>
            <person name="Yan M."/>
            <person name="Ng V."/>
            <person name="Cullen D."/>
            <person name="Martin F."/>
            <person name="Rosso M.-N."/>
            <person name="Henrissat B."/>
            <person name="Hibbett D."/>
            <person name="Martinez A.T."/>
            <person name="Grigoriev I.V."/>
        </authorList>
    </citation>
    <scope>NUCLEOTIDE SEQUENCE</scope>
    <source>
        <strain evidence="1">AH 40177</strain>
    </source>
</reference>
<name>A0A9P5PRP4_9AGAR</name>
<dbReference type="Proteomes" id="UP000772434">
    <property type="component" value="Unassembled WGS sequence"/>
</dbReference>
<dbReference type="AlphaFoldDB" id="A0A9P5PRP4"/>
<evidence type="ECO:0000313" key="2">
    <source>
        <dbReference type="Proteomes" id="UP000772434"/>
    </source>
</evidence>
<comment type="caution">
    <text evidence="1">The sequence shown here is derived from an EMBL/GenBank/DDBJ whole genome shotgun (WGS) entry which is preliminary data.</text>
</comment>
<organism evidence="1 2">
    <name type="scientific">Rhodocollybia butyracea</name>
    <dbReference type="NCBI Taxonomy" id="206335"/>
    <lineage>
        <taxon>Eukaryota</taxon>
        <taxon>Fungi</taxon>
        <taxon>Dikarya</taxon>
        <taxon>Basidiomycota</taxon>
        <taxon>Agaricomycotina</taxon>
        <taxon>Agaricomycetes</taxon>
        <taxon>Agaricomycetidae</taxon>
        <taxon>Agaricales</taxon>
        <taxon>Marasmiineae</taxon>
        <taxon>Omphalotaceae</taxon>
        <taxon>Rhodocollybia</taxon>
    </lineage>
</organism>
<evidence type="ECO:0000313" key="1">
    <source>
        <dbReference type="EMBL" id="KAF9067302.1"/>
    </source>
</evidence>
<sequence length="175" mass="20382">MPHLTSATVTTSETYCRQSNSEAYLWIYDLGLRSLFFIHPPFTMMNRTQESSETATAVPLHRRSSATPQTRGFSVSFFEIRKLKSRATREYDPLSRYAHLGLEFMKFHRQSSRETQLLIELAFEFFVNKIEKGSQANIVEIMKLQEIEAHLLGQSLISELAPYTAFFKRQLQGYW</sequence>
<gene>
    <name evidence="1" type="ORF">BDP27DRAFT_923226</name>
</gene>